<evidence type="ECO:0000256" key="2">
    <source>
        <dbReference type="ARBA" id="ARBA00005992"/>
    </source>
</evidence>
<evidence type="ECO:0000313" key="10">
    <source>
        <dbReference type="EMBL" id="MBI5251390.1"/>
    </source>
</evidence>
<dbReference type="GO" id="GO:0016740">
    <property type="term" value="F:transferase activity"/>
    <property type="evidence" value="ECO:0007669"/>
    <property type="project" value="UniProtKB-KW"/>
</dbReference>
<dbReference type="Proteomes" id="UP000807825">
    <property type="component" value="Unassembled WGS sequence"/>
</dbReference>
<keyword evidence="8" id="KW-1133">Transmembrane helix</keyword>
<dbReference type="CDD" id="cd16913">
    <property type="entry name" value="YkuD_like"/>
    <property type="match status" value="1"/>
</dbReference>
<evidence type="ECO:0000256" key="1">
    <source>
        <dbReference type="ARBA" id="ARBA00004752"/>
    </source>
</evidence>
<dbReference type="GO" id="GO:0004180">
    <property type="term" value="F:carboxypeptidase activity"/>
    <property type="evidence" value="ECO:0007669"/>
    <property type="project" value="UniProtKB-ARBA"/>
</dbReference>
<sequence>MKESFSRQTSGTTLYRLCTSILFGLTLLVVFFCRFEATARDLRQEDLPQRNEFRIVIHCGLDLLQLWRSTELLREYPVETGKGGLGKQRSGDHCTPIGDYEVSWMASRNSSKGHKIVDHKSWCSRNKFMYASSGPSLEKLWAEPYGGDEATVISINYPNSKDREKGFTGECIHIHADKRIQDGMLKKSYGCIHMFPKNAMELYELIDIGTPVKILP</sequence>
<keyword evidence="8" id="KW-0472">Membrane</keyword>
<keyword evidence="5 7" id="KW-0573">Peptidoglycan synthesis</keyword>
<dbReference type="GO" id="GO:0071555">
    <property type="term" value="P:cell wall organization"/>
    <property type="evidence" value="ECO:0007669"/>
    <property type="project" value="UniProtKB-UniRule"/>
</dbReference>
<evidence type="ECO:0000313" key="11">
    <source>
        <dbReference type="Proteomes" id="UP000807825"/>
    </source>
</evidence>
<dbReference type="InterPro" id="IPR038063">
    <property type="entry name" value="Transpep_catalytic_dom"/>
</dbReference>
<dbReference type="SUPFAM" id="SSF141523">
    <property type="entry name" value="L,D-transpeptidase catalytic domain-like"/>
    <property type="match status" value="1"/>
</dbReference>
<gene>
    <name evidence="10" type="ORF">HY912_18020</name>
</gene>
<keyword evidence="6 7" id="KW-0961">Cell wall biogenesis/degradation</keyword>
<evidence type="ECO:0000256" key="4">
    <source>
        <dbReference type="ARBA" id="ARBA00022960"/>
    </source>
</evidence>
<proteinExistence type="inferred from homology"/>
<dbReference type="PROSITE" id="PS52029">
    <property type="entry name" value="LD_TPASE"/>
    <property type="match status" value="1"/>
</dbReference>
<evidence type="ECO:0000256" key="3">
    <source>
        <dbReference type="ARBA" id="ARBA00022679"/>
    </source>
</evidence>
<keyword evidence="4 7" id="KW-0133">Cell shape</keyword>
<evidence type="ECO:0000256" key="6">
    <source>
        <dbReference type="ARBA" id="ARBA00023316"/>
    </source>
</evidence>
<organism evidence="10 11">
    <name type="scientific">Desulfomonile tiedjei</name>
    <dbReference type="NCBI Taxonomy" id="2358"/>
    <lineage>
        <taxon>Bacteria</taxon>
        <taxon>Pseudomonadati</taxon>
        <taxon>Thermodesulfobacteriota</taxon>
        <taxon>Desulfomonilia</taxon>
        <taxon>Desulfomonilales</taxon>
        <taxon>Desulfomonilaceae</taxon>
        <taxon>Desulfomonile</taxon>
    </lineage>
</organism>
<dbReference type="PANTHER" id="PTHR36699">
    <property type="entry name" value="LD-TRANSPEPTIDASE"/>
    <property type="match status" value="1"/>
</dbReference>
<dbReference type="GO" id="GO:0009252">
    <property type="term" value="P:peptidoglycan biosynthetic process"/>
    <property type="evidence" value="ECO:0007669"/>
    <property type="project" value="UniProtKB-KW"/>
</dbReference>
<evidence type="ECO:0000259" key="9">
    <source>
        <dbReference type="PROSITE" id="PS52029"/>
    </source>
</evidence>
<comment type="caution">
    <text evidence="10">The sequence shown here is derived from an EMBL/GenBank/DDBJ whole genome shotgun (WGS) entry which is preliminary data.</text>
</comment>
<evidence type="ECO:0000256" key="5">
    <source>
        <dbReference type="ARBA" id="ARBA00022984"/>
    </source>
</evidence>
<comment type="similarity">
    <text evidence="2">Belongs to the YkuD family.</text>
</comment>
<dbReference type="InterPro" id="IPR005490">
    <property type="entry name" value="LD_TPept_cat_dom"/>
</dbReference>
<keyword evidence="8" id="KW-0812">Transmembrane</keyword>
<feature type="active site" description="Nucleophile" evidence="7">
    <location>
        <position position="191"/>
    </location>
</feature>
<evidence type="ECO:0000256" key="8">
    <source>
        <dbReference type="SAM" id="Phobius"/>
    </source>
</evidence>
<dbReference type="Pfam" id="PF03734">
    <property type="entry name" value="YkuD"/>
    <property type="match status" value="1"/>
</dbReference>
<dbReference type="Gene3D" id="2.40.440.10">
    <property type="entry name" value="L,D-transpeptidase catalytic domain-like"/>
    <property type="match status" value="1"/>
</dbReference>
<feature type="active site" description="Proton donor/acceptor" evidence="7">
    <location>
        <position position="175"/>
    </location>
</feature>
<feature type="domain" description="L,D-TPase catalytic" evidence="9">
    <location>
        <begin position="53"/>
        <end position="215"/>
    </location>
</feature>
<feature type="transmembrane region" description="Helical" evidence="8">
    <location>
        <begin position="14"/>
        <end position="33"/>
    </location>
</feature>
<name>A0A9D6V3G2_9BACT</name>
<dbReference type="EMBL" id="JACRDE010000470">
    <property type="protein sequence ID" value="MBI5251390.1"/>
    <property type="molecule type" value="Genomic_DNA"/>
</dbReference>
<accession>A0A9D6V3G2</accession>
<evidence type="ECO:0000256" key="7">
    <source>
        <dbReference type="PROSITE-ProRule" id="PRU01373"/>
    </source>
</evidence>
<dbReference type="AlphaFoldDB" id="A0A9D6V3G2"/>
<protein>
    <submittedName>
        <fullName evidence="10">L,D-transpeptidase</fullName>
    </submittedName>
</protein>
<dbReference type="PANTHER" id="PTHR36699:SF1">
    <property type="entry name" value="L,D-TRANSPEPTIDASE YAFK-RELATED"/>
    <property type="match status" value="1"/>
</dbReference>
<keyword evidence="3" id="KW-0808">Transferase</keyword>
<comment type="pathway">
    <text evidence="1 7">Cell wall biogenesis; peptidoglycan biosynthesis.</text>
</comment>
<reference evidence="10" key="1">
    <citation type="submission" date="2020-07" db="EMBL/GenBank/DDBJ databases">
        <title>Huge and variable diversity of episymbiotic CPR bacteria and DPANN archaea in groundwater ecosystems.</title>
        <authorList>
            <person name="He C.Y."/>
            <person name="Keren R."/>
            <person name="Whittaker M."/>
            <person name="Farag I.F."/>
            <person name="Doudna J."/>
            <person name="Cate J.H.D."/>
            <person name="Banfield J.F."/>
        </authorList>
    </citation>
    <scope>NUCLEOTIDE SEQUENCE</scope>
    <source>
        <strain evidence="10">NC_groundwater_1664_Pr3_B-0.1um_52_9</strain>
    </source>
</reference>
<dbReference type="GO" id="GO:0008360">
    <property type="term" value="P:regulation of cell shape"/>
    <property type="evidence" value="ECO:0007669"/>
    <property type="project" value="UniProtKB-UniRule"/>
</dbReference>